<dbReference type="Proteomes" id="UP000247233">
    <property type="component" value="Unassembled WGS sequence"/>
</dbReference>
<gene>
    <name evidence="2" type="ORF">BO70DRAFT_358204</name>
</gene>
<feature type="compositionally biased region" description="Basic and acidic residues" evidence="1">
    <location>
        <begin position="95"/>
        <end position="108"/>
    </location>
</feature>
<feature type="region of interest" description="Disordered" evidence="1">
    <location>
        <begin position="95"/>
        <end position="117"/>
    </location>
</feature>
<protein>
    <submittedName>
        <fullName evidence="2">Uncharacterized protein</fullName>
    </submittedName>
</protein>
<evidence type="ECO:0000256" key="1">
    <source>
        <dbReference type="SAM" id="MobiDB-lite"/>
    </source>
</evidence>
<dbReference type="VEuPathDB" id="FungiDB:BO70DRAFT_358204"/>
<evidence type="ECO:0000313" key="2">
    <source>
        <dbReference type="EMBL" id="PWY90752.1"/>
    </source>
</evidence>
<dbReference type="OrthoDB" id="5425892at2759"/>
<evidence type="ECO:0000313" key="3">
    <source>
        <dbReference type="Proteomes" id="UP000247233"/>
    </source>
</evidence>
<reference evidence="2 3" key="1">
    <citation type="submission" date="2016-12" db="EMBL/GenBank/DDBJ databases">
        <title>The genomes of Aspergillus section Nigri reveals drivers in fungal speciation.</title>
        <authorList>
            <consortium name="DOE Joint Genome Institute"/>
            <person name="Vesth T.C."/>
            <person name="Nybo J."/>
            <person name="Theobald S."/>
            <person name="Brandl J."/>
            <person name="Frisvad J.C."/>
            <person name="Nielsen K.F."/>
            <person name="Lyhne E.K."/>
            <person name="Kogle M.E."/>
            <person name="Kuo A."/>
            <person name="Riley R."/>
            <person name="Clum A."/>
            <person name="Nolan M."/>
            <person name="Lipzen A."/>
            <person name="Salamov A."/>
            <person name="Henrissat B."/>
            <person name="Wiebenga A."/>
            <person name="De Vries R.P."/>
            <person name="Grigoriev I.V."/>
            <person name="Mortensen U.H."/>
            <person name="Andersen M.R."/>
            <person name="Baker S.E."/>
        </authorList>
    </citation>
    <scope>NUCLEOTIDE SEQUENCE [LARGE SCALE GENOMIC DNA]</scope>
    <source>
        <strain evidence="2 3">CBS 117.55</strain>
    </source>
</reference>
<accession>A0A317WZK5</accession>
<organism evidence="2 3">
    <name type="scientific">Aspergillus heteromorphus CBS 117.55</name>
    <dbReference type="NCBI Taxonomy" id="1448321"/>
    <lineage>
        <taxon>Eukaryota</taxon>
        <taxon>Fungi</taxon>
        <taxon>Dikarya</taxon>
        <taxon>Ascomycota</taxon>
        <taxon>Pezizomycotina</taxon>
        <taxon>Eurotiomycetes</taxon>
        <taxon>Eurotiomycetidae</taxon>
        <taxon>Eurotiales</taxon>
        <taxon>Aspergillaceae</taxon>
        <taxon>Aspergillus</taxon>
        <taxon>Aspergillus subgen. Circumdati</taxon>
    </lineage>
</organism>
<dbReference type="EMBL" id="MSFL01000002">
    <property type="protein sequence ID" value="PWY90752.1"/>
    <property type="molecule type" value="Genomic_DNA"/>
</dbReference>
<dbReference type="GeneID" id="37064476"/>
<comment type="caution">
    <text evidence="2">The sequence shown here is derived from an EMBL/GenBank/DDBJ whole genome shotgun (WGS) entry which is preliminary data.</text>
</comment>
<feature type="region of interest" description="Disordered" evidence="1">
    <location>
        <begin position="1"/>
        <end position="80"/>
    </location>
</feature>
<keyword evidence="3" id="KW-1185">Reference proteome</keyword>
<proteinExistence type="predicted"/>
<dbReference type="AlphaFoldDB" id="A0A317WZK5"/>
<name>A0A317WZK5_9EURO</name>
<dbReference type="RefSeq" id="XP_025403195.1">
    <property type="nucleotide sequence ID" value="XM_025542239.1"/>
</dbReference>
<sequence length="117" mass="12840">MSSVDWSIPFLKSRHTDDQNPDAHANTDSPVPDASGLRSAPSTSTSTSTAVPEDPSTRILGETAKPPVVRHYSWSEEDRKHELQARLLDMEEARRMGFSEREGGRGEGEGEGDFAVE</sequence>